<name>A0AAN0NI83_9RHOB</name>
<keyword evidence="2" id="KW-0998">Cell outer membrane</keyword>
<dbReference type="PIRSF" id="PIRSF036893">
    <property type="entry name" value="Lipocalin_ApoD"/>
    <property type="match status" value="1"/>
</dbReference>
<proteinExistence type="inferred from homology"/>
<dbReference type="InterPro" id="IPR022271">
    <property type="entry name" value="Lipocalin_ApoD"/>
</dbReference>
<dbReference type="PANTHER" id="PTHR10612:SF34">
    <property type="entry name" value="APOLIPOPROTEIN D"/>
    <property type="match status" value="1"/>
</dbReference>
<dbReference type="CDD" id="cd19438">
    <property type="entry name" value="lipocalin_Blc-like"/>
    <property type="match status" value="1"/>
</dbReference>
<keyword evidence="2" id="KW-0446">Lipid-binding</keyword>
<evidence type="ECO:0000256" key="2">
    <source>
        <dbReference type="PIRNR" id="PIRNR036893"/>
    </source>
</evidence>
<dbReference type="GO" id="GO:0006950">
    <property type="term" value="P:response to stress"/>
    <property type="evidence" value="ECO:0007669"/>
    <property type="project" value="UniProtKB-ARBA"/>
</dbReference>
<comment type="subunit">
    <text evidence="2">Homodimer.</text>
</comment>
<evidence type="ECO:0000313" key="4">
    <source>
        <dbReference type="EMBL" id="WZU66992.1"/>
    </source>
</evidence>
<keyword evidence="2" id="KW-0472">Membrane</keyword>
<dbReference type="InterPro" id="IPR002446">
    <property type="entry name" value="Lipocalin_bac"/>
</dbReference>
<dbReference type="InterPro" id="IPR047202">
    <property type="entry name" value="Lipocalin_Blc-like_dom"/>
</dbReference>
<comment type="function">
    <text evidence="2">Involved in the storage or transport of lipids necessary for membrane maintenance under stressful conditions. Displays a binding preference for lysophospholipids.</text>
</comment>
<dbReference type="GO" id="GO:0009279">
    <property type="term" value="C:cell outer membrane"/>
    <property type="evidence" value="ECO:0007669"/>
    <property type="project" value="UniProtKB-SubCell"/>
</dbReference>
<comment type="subcellular location">
    <subcellularLocation>
        <location evidence="2">Cell outer membrane</location>
    </subcellularLocation>
</comment>
<organism evidence="4 5">
    <name type="scientific">Yoonia rhodophyticola</name>
    <dbReference type="NCBI Taxonomy" id="3137370"/>
    <lineage>
        <taxon>Bacteria</taxon>
        <taxon>Pseudomonadati</taxon>
        <taxon>Pseudomonadota</taxon>
        <taxon>Alphaproteobacteria</taxon>
        <taxon>Rhodobacterales</taxon>
        <taxon>Paracoccaceae</taxon>
        <taxon>Yoonia</taxon>
    </lineage>
</organism>
<dbReference type="InterPro" id="IPR012674">
    <property type="entry name" value="Calycin"/>
</dbReference>
<dbReference type="Pfam" id="PF08212">
    <property type="entry name" value="Lipocalin_2"/>
    <property type="match status" value="1"/>
</dbReference>
<accession>A0AAN0NI83</accession>
<evidence type="ECO:0000259" key="3">
    <source>
        <dbReference type="Pfam" id="PF08212"/>
    </source>
</evidence>
<feature type="domain" description="Lipocalin/cytosolic fatty-acid binding" evidence="3">
    <location>
        <begin position="41"/>
        <end position="179"/>
    </location>
</feature>
<dbReference type="SUPFAM" id="SSF50814">
    <property type="entry name" value="Lipocalins"/>
    <property type="match status" value="1"/>
</dbReference>
<dbReference type="InterPro" id="IPR000566">
    <property type="entry name" value="Lipocln_cytosolic_FA-bd_dom"/>
</dbReference>
<dbReference type="Proteomes" id="UP001470809">
    <property type="component" value="Chromosome"/>
</dbReference>
<evidence type="ECO:0000256" key="1">
    <source>
        <dbReference type="ARBA" id="ARBA00006889"/>
    </source>
</evidence>
<reference evidence="4 5" key="2">
    <citation type="submission" date="2024-08" db="EMBL/GenBank/DDBJ databases">
        <title>Phylogenomic analyses of a clade within the roseobacter group suggest taxonomic reassignments of species of the genera Aestuariivita, Citreicella, Loktanella, Nautella, Pelagibaca, Ruegeria, Thalassobius, Thiobacimonas and Tropicibacter, and the proposal o.</title>
        <authorList>
            <person name="Jeon C.O."/>
        </authorList>
    </citation>
    <scope>NUCLEOTIDE SEQUENCE [LARGE SCALE GENOMIC DNA]</scope>
    <source>
        <strain evidence="4 5">SS1-5</strain>
    </source>
</reference>
<dbReference type="Gene3D" id="2.40.128.20">
    <property type="match status" value="1"/>
</dbReference>
<reference evidence="5" key="1">
    <citation type="submission" date="2024-04" db="EMBL/GenBank/DDBJ databases">
        <title>Phylogenomic analyses of a clade within the roseobacter group suggest taxonomic reassignments of species of the genera Aestuariivita, Citreicella, Loktanella, Nautella, Pelagibaca, Ruegeria, Thalassobius, Thiobacimonas and Tropicibacter, and the proposal o.</title>
        <authorList>
            <person name="Jeon C.O."/>
        </authorList>
    </citation>
    <scope>NUCLEOTIDE SEQUENCE [LARGE SCALE GENOMIC DNA]</scope>
    <source>
        <strain evidence="5">SS1-5</strain>
    </source>
</reference>
<dbReference type="PRINTS" id="PR01171">
    <property type="entry name" value="BCTLIPOCALIN"/>
</dbReference>
<dbReference type="RefSeq" id="WP_342076310.1">
    <property type="nucleotide sequence ID" value="NZ_CP151767.2"/>
</dbReference>
<gene>
    <name evidence="4" type="ORF">AABB31_18770</name>
</gene>
<comment type="similarity">
    <text evidence="1 2">Belongs to the calycin superfamily. Lipocalin family.</text>
</comment>
<dbReference type="EMBL" id="CP151767">
    <property type="protein sequence ID" value="WZU66992.1"/>
    <property type="molecule type" value="Genomic_DNA"/>
</dbReference>
<dbReference type="KEGG" id="yrh:AABB31_18770"/>
<keyword evidence="5" id="KW-1185">Reference proteome</keyword>
<sequence>MRALALCLGLAACGLPGEDVGGLLEVYRDTEVPISSQAVFDPARYTGLWYEVARFPVPFEAGCVGVTAEYGLRSDGTVSVLNTCRNPDGSIKSTIAGSAEIVGPGRLKVSFPTVPFGAADYWVLWVDADYRTAVVGAPNGRSGWILNRDPEIPPDRLAAARSVLAFNGYKLDRLMEVAQ</sequence>
<evidence type="ECO:0000313" key="5">
    <source>
        <dbReference type="Proteomes" id="UP001470809"/>
    </source>
</evidence>
<dbReference type="AlphaFoldDB" id="A0AAN0NI83"/>
<dbReference type="PROSITE" id="PS00213">
    <property type="entry name" value="LIPOCALIN"/>
    <property type="match status" value="1"/>
</dbReference>
<keyword evidence="2" id="KW-0449">Lipoprotein</keyword>
<dbReference type="InterPro" id="IPR022272">
    <property type="entry name" value="Lipocalin_CS"/>
</dbReference>
<dbReference type="PANTHER" id="PTHR10612">
    <property type="entry name" value="APOLIPOPROTEIN D"/>
    <property type="match status" value="1"/>
</dbReference>
<protein>
    <recommendedName>
        <fullName evidence="2">Outer membrane lipoprotein Blc</fullName>
    </recommendedName>
</protein>
<dbReference type="GO" id="GO:0008289">
    <property type="term" value="F:lipid binding"/>
    <property type="evidence" value="ECO:0007669"/>
    <property type="project" value="UniProtKB-UniRule"/>
</dbReference>